<dbReference type="HOGENOM" id="CLU_816152_0_0_11"/>
<dbReference type="AlphaFoldDB" id="V6JDU0"/>
<feature type="region of interest" description="Disordered" evidence="1">
    <location>
        <begin position="26"/>
        <end position="47"/>
    </location>
</feature>
<evidence type="ECO:0000313" key="2">
    <source>
        <dbReference type="EMBL" id="EST18005.1"/>
    </source>
</evidence>
<accession>V6JDU0</accession>
<sequence>MLLRQHAAAAAVLAATALLTGCGHSGGTVGSGQPSRTARPSASAHHAQADALPTGMIRLGEKLPHTDNETWAVATSPLKTVRATTKAKGLPSGWIALATAFTFTNTTDQIQQVPTDLIQAARYGPDGRSAATYTDTGIDGLPLDTLTNSPDPIRVPPGGTYTARLGFAVPEAAKGQPLTLTYTNGQSTRYLEDTIPGATAAPPVASAIHPVSADKKMLAFGDWHAGNETTYLRVSAVKVTGTDASGQRACEVDLTFFNPEEEVSPLSQTPLEASVHVYYGKSLTEADTVKEYTGLSGAFIAPQRTATVTAHFTLPAKVVPGPVTIEIGNSDGLRVTYTGNVGN</sequence>
<dbReference type="OrthoDB" id="3999595at2"/>
<comment type="caution">
    <text evidence="2">The sequence shown here is derived from an EMBL/GenBank/DDBJ whole genome shotgun (WGS) entry which is preliminary data.</text>
</comment>
<evidence type="ECO:0008006" key="4">
    <source>
        <dbReference type="Google" id="ProtNLM"/>
    </source>
</evidence>
<feature type="region of interest" description="Disordered" evidence="1">
    <location>
        <begin position="128"/>
        <end position="153"/>
    </location>
</feature>
<proteinExistence type="predicted"/>
<geneLocation type="plasmid" evidence="2 3">
    <name>pSros1</name>
</geneLocation>
<dbReference type="RefSeq" id="WP_023554032.1">
    <property type="nucleotide sequence ID" value="NZ_CM002286.1"/>
</dbReference>
<dbReference type="PATRIC" id="fig|1352936.5.peg.9545"/>
<dbReference type="Proteomes" id="UP000017984">
    <property type="component" value="Plasmid pSros1"/>
</dbReference>
<protein>
    <recommendedName>
        <fullName evidence="4">DUF4352 domain-containing protein</fullName>
    </recommendedName>
</protein>
<keyword evidence="2" id="KW-0614">Plasmid</keyword>
<evidence type="ECO:0000256" key="1">
    <source>
        <dbReference type="SAM" id="MobiDB-lite"/>
    </source>
</evidence>
<name>V6JDU0_STRRC</name>
<dbReference type="PROSITE" id="PS51257">
    <property type="entry name" value="PROKAR_LIPOPROTEIN"/>
    <property type="match status" value="1"/>
</dbReference>
<gene>
    <name evidence="2" type="ORF">M878_45900</name>
</gene>
<evidence type="ECO:0000313" key="3">
    <source>
        <dbReference type="Proteomes" id="UP000017984"/>
    </source>
</evidence>
<reference evidence="2 3" key="1">
    <citation type="journal article" date="2014" name="Genome Announc.">
        <title>Draft Genome Sequence of Streptomyces roseochromogenes subsp. oscitans DS 12.976, Producer of the Aminocoumarin Antibiotic Clorobiocin.</title>
        <authorList>
            <person name="Ruckert C."/>
            <person name="Kalinowski J."/>
            <person name="Heide L."/>
            <person name="Apel A.K."/>
        </authorList>
    </citation>
    <scope>NUCLEOTIDE SEQUENCE [LARGE SCALE GENOMIC DNA]</scope>
    <source>
        <strain evidence="2 3">DS 12.976</strain>
        <plasmid evidence="2">pSros1</plasmid>
    </source>
</reference>
<keyword evidence="3" id="KW-1185">Reference proteome</keyword>
<organism evidence="2 3">
    <name type="scientific">Streptomyces roseochromogenus subsp. oscitans DS 12.976</name>
    <dbReference type="NCBI Taxonomy" id="1352936"/>
    <lineage>
        <taxon>Bacteria</taxon>
        <taxon>Bacillati</taxon>
        <taxon>Actinomycetota</taxon>
        <taxon>Actinomycetes</taxon>
        <taxon>Kitasatosporales</taxon>
        <taxon>Streptomycetaceae</taxon>
        <taxon>Streptomyces</taxon>
    </lineage>
</organism>
<dbReference type="EMBL" id="AWQX01000399">
    <property type="protein sequence ID" value="EST18005.1"/>
    <property type="molecule type" value="Genomic_DNA"/>
</dbReference>